<dbReference type="InterPro" id="IPR036047">
    <property type="entry name" value="F-box-like_dom_sf"/>
</dbReference>
<dbReference type="OrthoDB" id="3034442at2759"/>
<proteinExistence type="predicted"/>
<evidence type="ECO:0000259" key="1">
    <source>
        <dbReference type="PROSITE" id="PS50181"/>
    </source>
</evidence>
<dbReference type="EMBL" id="KN817534">
    <property type="protein sequence ID" value="KJA24860.1"/>
    <property type="molecule type" value="Genomic_DNA"/>
</dbReference>
<dbReference type="Gene3D" id="1.20.1280.50">
    <property type="match status" value="1"/>
</dbReference>
<dbReference type="Proteomes" id="UP000054270">
    <property type="component" value="Unassembled WGS sequence"/>
</dbReference>
<dbReference type="PROSITE" id="PS50181">
    <property type="entry name" value="FBOX"/>
    <property type="match status" value="1"/>
</dbReference>
<protein>
    <recommendedName>
        <fullName evidence="1">F-box domain-containing protein</fullName>
    </recommendedName>
</protein>
<gene>
    <name evidence="2" type="ORF">HYPSUDRAFT_65166</name>
</gene>
<feature type="domain" description="F-box" evidence="1">
    <location>
        <begin position="3"/>
        <end position="49"/>
    </location>
</feature>
<dbReference type="AlphaFoldDB" id="A0A0D2PZU4"/>
<evidence type="ECO:0000313" key="2">
    <source>
        <dbReference type="EMBL" id="KJA24860.1"/>
    </source>
</evidence>
<name>A0A0D2PZU4_HYPSF</name>
<keyword evidence="3" id="KW-1185">Reference proteome</keyword>
<reference evidence="3" key="1">
    <citation type="submission" date="2014-04" db="EMBL/GenBank/DDBJ databases">
        <title>Evolutionary Origins and Diversification of the Mycorrhizal Mutualists.</title>
        <authorList>
            <consortium name="DOE Joint Genome Institute"/>
            <consortium name="Mycorrhizal Genomics Consortium"/>
            <person name="Kohler A."/>
            <person name="Kuo A."/>
            <person name="Nagy L.G."/>
            <person name="Floudas D."/>
            <person name="Copeland A."/>
            <person name="Barry K.W."/>
            <person name="Cichocki N."/>
            <person name="Veneault-Fourrey C."/>
            <person name="LaButti K."/>
            <person name="Lindquist E.A."/>
            <person name="Lipzen A."/>
            <person name="Lundell T."/>
            <person name="Morin E."/>
            <person name="Murat C."/>
            <person name="Riley R."/>
            <person name="Ohm R."/>
            <person name="Sun H."/>
            <person name="Tunlid A."/>
            <person name="Henrissat B."/>
            <person name="Grigoriev I.V."/>
            <person name="Hibbett D.S."/>
            <person name="Martin F."/>
        </authorList>
    </citation>
    <scope>NUCLEOTIDE SEQUENCE [LARGE SCALE GENOMIC DNA]</scope>
    <source>
        <strain evidence="3">FD-334 SS-4</strain>
    </source>
</reference>
<sequence>MVVSLLTSLGEDVLVDVVSFLEPPDISRLAQTCKLLHRIASIRLVWVHASKSHVILRGFPFPEVPLDGIPTRELIAAAKRGFGLGRRWRSGMASLQTVYDISGFSGPDVRFISGHGGRLLAMISKSVWYVLSVWDISDGTRPRKVCEWGLRGGIFTGVMLNSDGQSPATIAVSLHLNEKQFVKILGLHHTDDHGYVLTQLYSVDTAMVPVTLAGDVLALGDSVSRTMIWNWKKGTHALLEHPPEDTMILQSNKCIQVVLVHQSILVARARSLHLFPFPHLTSPINAPPPVYQPIAHHSFGWVDGQCMKICPLLDTAVTTPNFDQGHIPIHPISILVRGEVDDPWASTTHNLELYTLYPNPEFSVDSTSTAPPYQFPPRLSHTVASLRGSLQCKAVLLGSLGTALWVQPRDHFESGLLADGQQLVELPNRSASCETLMAAVFPGSLSGAKATRGDQRSEAHLNEEGGKVTAVVGTKIYENQAGSSWSSIDYDEAGGRVALGSSFGPVQILYL</sequence>
<accession>A0A0D2PZU4</accession>
<dbReference type="OMA" id="FQYNRCL"/>
<dbReference type="SUPFAM" id="SSF81383">
    <property type="entry name" value="F-box domain"/>
    <property type="match status" value="1"/>
</dbReference>
<evidence type="ECO:0000313" key="3">
    <source>
        <dbReference type="Proteomes" id="UP000054270"/>
    </source>
</evidence>
<dbReference type="STRING" id="945553.A0A0D2PZU4"/>
<dbReference type="Pfam" id="PF12937">
    <property type="entry name" value="F-box-like"/>
    <property type="match status" value="1"/>
</dbReference>
<organism evidence="2 3">
    <name type="scientific">Hypholoma sublateritium (strain FD-334 SS-4)</name>
    <dbReference type="NCBI Taxonomy" id="945553"/>
    <lineage>
        <taxon>Eukaryota</taxon>
        <taxon>Fungi</taxon>
        <taxon>Dikarya</taxon>
        <taxon>Basidiomycota</taxon>
        <taxon>Agaricomycotina</taxon>
        <taxon>Agaricomycetes</taxon>
        <taxon>Agaricomycetidae</taxon>
        <taxon>Agaricales</taxon>
        <taxon>Agaricineae</taxon>
        <taxon>Strophariaceae</taxon>
        <taxon>Hypholoma</taxon>
    </lineage>
</organism>
<dbReference type="InterPro" id="IPR001810">
    <property type="entry name" value="F-box_dom"/>
</dbReference>